<evidence type="ECO:0000256" key="5">
    <source>
        <dbReference type="ARBA" id="ARBA00049360"/>
    </source>
</evidence>
<dbReference type="InterPro" id="IPR003960">
    <property type="entry name" value="ATPase_AAA_CS"/>
</dbReference>
<dbReference type="Pfam" id="PF25568">
    <property type="entry name" value="AAA_lid_At3g28540"/>
    <property type="match status" value="2"/>
</dbReference>
<feature type="compositionally biased region" description="Basic and acidic residues" evidence="7">
    <location>
        <begin position="759"/>
        <end position="775"/>
    </location>
</feature>
<dbReference type="GO" id="GO:0006950">
    <property type="term" value="P:response to stress"/>
    <property type="evidence" value="ECO:0007669"/>
    <property type="project" value="UniProtKB-ARBA"/>
</dbReference>
<feature type="region of interest" description="Disordered" evidence="7">
    <location>
        <begin position="271"/>
        <end position="297"/>
    </location>
</feature>
<evidence type="ECO:0000313" key="11">
    <source>
        <dbReference type="Proteomes" id="UP000657918"/>
    </source>
</evidence>
<feature type="domain" description="AAA+ ATPase" evidence="9">
    <location>
        <begin position="200"/>
        <end position="359"/>
    </location>
</feature>
<proteinExistence type="inferred from homology"/>
<feature type="compositionally biased region" description="Basic and acidic residues" evidence="7">
    <location>
        <begin position="431"/>
        <end position="446"/>
    </location>
</feature>
<protein>
    <recommendedName>
        <fullName evidence="9">AAA+ ATPase domain-containing protein</fullName>
    </recommendedName>
</protein>
<keyword evidence="8" id="KW-1133">Transmembrane helix</keyword>
<dbReference type="CDD" id="cd19510">
    <property type="entry name" value="RecA-like_BCS1"/>
    <property type="match status" value="2"/>
</dbReference>
<feature type="domain" description="AAA+ ATPase" evidence="9">
    <location>
        <begin position="677"/>
        <end position="835"/>
    </location>
</feature>
<dbReference type="SMART" id="SM00382">
    <property type="entry name" value="AAA"/>
    <property type="match status" value="2"/>
</dbReference>
<keyword evidence="4" id="KW-0460">Magnesium</keyword>
<dbReference type="Pfam" id="PF00004">
    <property type="entry name" value="AAA"/>
    <property type="match status" value="3"/>
</dbReference>
<evidence type="ECO:0000259" key="9">
    <source>
        <dbReference type="SMART" id="SM00382"/>
    </source>
</evidence>
<evidence type="ECO:0000256" key="8">
    <source>
        <dbReference type="SAM" id="Phobius"/>
    </source>
</evidence>
<dbReference type="GO" id="GO:0005524">
    <property type="term" value="F:ATP binding"/>
    <property type="evidence" value="ECO:0007669"/>
    <property type="project" value="InterPro"/>
</dbReference>
<feature type="region of interest" description="Disordered" evidence="7">
    <location>
        <begin position="748"/>
        <end position="775"/>
    </location>
</feature>
<dbReference type="PANTHER" id="PTHR23070">
    <property type="entry name" value="BCS1 AAA-TYPE ATPASE"/>
    <property type="match status" value="1"/>
</dbReference>
<accession>A0A835J5T5</accession>
<dbReference type="OrthoDB" id="10251412at2759"/>
<dbReference type="PROSITE" id="PS00674">
    <property type="entry name" value="AAA"/>
    <property type="match status" value="2"/>
</dbReference>
<evidence type="ECO:0000256" key="3">
    <source>
        <dbReference type="ARBA" id="ARBA00022801"/>
    </source>
</evidence>
<dbReference type="SUPFAM" id="SSF52540">
    <property type="entry name" value="P-loop containing nucleoside triphosphate hydrolases"/>
    <property type="match status" value="2"/>
</dbReference>
<keyword evidence="6" id="KW-0175">Coiled coil</keyword>
<keyword evidence="8" id="KW-0812">Transmembrane</keyword>
<name>A0A835J5T5_9ROSI</name>
<comment type="caution">
    <text evidence="10">The sequence shown here is derived from an EMBL/GenBank/DDBJ whole genome shotgun (WGS) entry which is preliminary data.</text>
</comment>
<evidence type="ECO:0000256" key="7">
    <source>
        <dbReference type="SAM" id="MobiDB-lite"/>
    </source>
</evidence>
<keyword evidence="3" id="KW-0378">Hydrolase</keyword>
<evidence type="ECO:0000256" key="1">
    <source>
        <dbReference type="ARBA" id="ARBA00001946"/>
    </source>
</evidence>
<dbReference type="Pfam" id="PF14363">
    <property type="entry name" value="AAA_assoc"/>
    <property type="match status" value="2"/>
</dbReference>
<evidence type="ECO:0000256" key="6">
    <source>
        <dbReference type="SAM" id="Coils"/>
    </source>
</evidence>
<dbReference type="Gene3D" id="3.40.50.300">
    <property type="entry name" value="P-loop containing nucleotide triphosphate hydrolases"/>
    <property type="match status" value="2"/>
</dbReference>
<dbReference type="InterPro" id="IPR027417">
    <property type="entry name" value="P-loop_NTPase"/>
</dbReference>
<dbReference type="InterPro" id="IPR050747">
    <property type="entry name" value="Mitochondrial_chaperone_BCS1"/>
</dbReference>
<evidence type="ECO:0000256" key="4">
    <source>
        <dbReference type="ARBA" id="ARBA00022842"/>
    </source>
</evidence>
<dbReference type="InterPro" id="IPR025753">
    <property type="entry name" value="AAA_N_dom"/>
</dbReference>
<evidence type="ECO:0000256" key="2">
    <source>
        <dbReference type="ARBA" id="ARBA00007448"/>
    </source>
</evidence>
<dbReference type="Proteomes" id="UP000657918">
    <property type="component" value="Unassembled WGS sequence"/>
</dbReference>
<keyword evidence="11" id="KW-1185">Reference proteome</keyword>
<keyword evidence="8" id="KW-0472">Membrane</keyword>
<comment type="catalytic activity">
    <reaction evidence="5">
        <text>ATP + H2O = ADP + phosphate + H(+)</text>
        <dbReference type="Rhea" id="RHEA:13065"/>
        <dbReference type="ChEBI" id="CHEBI:15377"/>
        <dbReference type="ChEBI" id="CHEBI:15378"/>
        <dbReference type="ChEBI" id="CHEBI:30616"/>
        <dbReference type="ChEBI" id="CHEBI:43474"/>
        <dbReference type="ChEBI" id="CHEBI:456216"/>
    </reaction>
</comment>
<dbReference type="InterPro" id="IPR058017">
    <property type="entry name" value="At3g28540-like_C"/>
</dbReference>
<dbReference type="InterPro" id="IPR003593">
    <property type="entry name" value="AAA+_ATPase"/>
</dbReference>
<dbReference type="AlphaFoldDB" id="A0A835J5T5"/>
<gene>
    <name evidence="10" type="ORF">SADUNF_Sadunf17G0114000</name>
</gene>
<feature type="transmembrane region" description="Helical" evidence="8">
    <location>
        <begin position="980"/>
        <end position="1005"/>
    </location>
</feature>
<sequence>MTGEVWTQLSSAITGLMLAWVMFQQYFPSQLRGYLEKYSQKLMGLVYPYIHITFHEFTSERLKRSEAFSAIQNYLSSNSTKNAKNLKADVARKGQSVVLVMDDYEEVTDVFNGVKVWWSSSSKVTQQQSLSYFPVSEERRFFTLKFHRSHREIITEKYVEHVLKEGKEIAVRNRQRKLYTNNPSDDWSGWKSTKWSHVAWKRGYLLYGPPGTGKSTMIAAMANFLDYDVYDLELTTVKDNSDLRRLLIETTGKSIIVIEDIDCSLDLTGQRKKKEEDENGDETDKEKDTISKKKKEAKEEGKRASKVTLSGLLNFIDGIWSACGGERIIVFTTNYVDKLDPALIRRGRMDKHTEMSYCCFEAFKVLAKNYLELESHELFGKIEELLGQTEISPADVAENLMPKSDEEDVETCLKCLIEALEASKEEARKKSEEAMLKAENADKENGEASSSEEVAVVKENGVRSSQEVKENGVTAQGMTGEVWTQLSSAITGLMLAWVMFRQYFPSELRGYLEKYSQKLMGLVYPYIHITFHEFTSERLKRSEAFSAIQNYLSSNSTKNAKNLKADVARKGQSVVLVMDDYEEVTDVFNGVKVWWSSSSKVTQQQSLSYFPVSEERRFFTLKFHRSHREIITEKYVEHVLKEGKEIAVRNRQRKLYTNNPSDGWCGWKSTKWSHVAWKRGYLLYGPPGTGKSTMIAAMANFLDYDVYDLELTTVKDNNDLRKLLIETTGKSIIVIEDIDCSLDLTGQRKKKEEDENGDETDKEKDPISKKKKDAKEGKRASKVTLSGLLNFIDGIWSACGGERIIVFTTNYVDKLDPALIRRGRMDKHIEMSYCCFEAFKVLAKNYLELESHELFGKIEELLGQTEISPADVAENLMPKSDEEDVETCLKCLIEALEASREEARKKSEEAMFKADNADKQNGEASSSEEVAVVKENGVRLSEEVKENGEAPSSKEVAVVKENGVRLSEEVKENGVIAQGAFSATVFFSSAGFFSAGFFSALGAIFSRRRRIQRRGG</sequence>
<dbReference type="Gene3D" id="6.10.280.40">
    <property type="match status" value="2"/>
</dbReference>
<dbReference type="EMBL" id="JADGMS010000017">
    <property type="protein sequence ID" value="KAF9664033.1"/>
    <property type="molecule type" value="Genomic_DNA"/>
</dbReference>
<reference evidence="10 11" key="1">
    <citation type="submission" date="2020-10" db="EMBL/GenBank/DDBJ databases">
        <title>Plant Genome Project.</title>
        <authorList>
            <person name="Zhang R.-G."/>
        </authorList>
    </citation>
    <scope>NUCLEOTIDE SEQUENCE [LARGE SCALE GENOMIC DNA]</scope>
    <source>
        <strain evidence="10">FAFU-HL-1</strain>
        <tissue evidence="10">Leaf</tissue>
    </source>
</reference>
<feature type="region of interest" description="Disordered" evidence="7">
    <location>
        <begin position="431"/>
        <end position="453"/>
    </location>
</feature>
<dbReference type="InterPro" id="IPR003959">
    <property type="entry name" value="ATPase_AAA_core"/>
</dbReference>
<feature type="compositionally biased region" description="Basic and acidic residues" evidence="7">
    <location>
        <begin position="282"/>
        <end position="297"/>
    </location>
</feature>
<dbReference type="GO" id="GO:0016887">
    <property type="term" value="F:ATP hydrolysis activity"/>
    <property type="evidence" value="ECO:0007669"/>
    <property type="project" value="InterPro"/>
</dbReference>
<feature type="coiled-coil region" evidence="6">
    <location>
        <begin position="889"/>
        <end position="920"/>
    </location>
</feature>
<organism evidence="10 11">
    <name type="scientific">Salix dunnii</name>
    <dbReference type="NCBI Taxonomy" id="1413687"/>
    <lineage>
        <taxon>Eukaryota</taxon>
        <taxon>Viridiplantae</taxon>
        <taxon>Streptophyta</taxon>
        <taxon>Embryophyta</taxon>
        <taxon>Tracheophyta</taxon>
        <taxon>Spermatophyta</taxon>
        <taxon>Magnoliopsida</taxon>
        <taxon>eudicotyledons</taxon>
        <taxon>Gunneridae</taxon>
        <taxon>Pentapetalae</taxon>
        <taxon>rosids</taxon>
        <taxon>fabids</taxon>
        <taxon>Malpighiales</taxon>
        <taxon>Salicaceae</taxon>
        <taxon>Saliceae</taxon>
        <taxon>Salix</taxon>
    </lineage>
</organism>
<evidence type="ECO:0000313" key="10">
    <source>
        <dbReference type="EMBL" id="KAF9664033.1"/>
    </source>
</evidence>
<comment type="similarity">
    <text evidence="2">Belongs to the AAA ATPase family. BCS1 subfamily.</text>
</comment>
<comment type="cofactor">
    <cofactor evidence="1">
        <name>Mg(2+)</name>
        <dbReference type="ChEBI" id="CHEBI:18420"/>
    </cofactor>
</comment>